<dbReference type="InParanoid" id="A0A2P5FTR5"/>
<feature type="transmembrane region" description="Helical" evidence="1">
    <location>
        <begin position="40"/>
        <end position="60"/>
    </location>
</feature>
<keyword evidence="3" id="KW-1185">Reference proteome</keyword>
<evidence type="ECO:0000313" key="3">
    <source>
        <dbReference type="Proteomes" id="UP000237000"/>
    </source>
</evidence>
<protein>
    <submittedName>
        <fullName evidence="2">Uncharacterized protein</fullName>
    </submittedName>
</protein>
<dbReference type="Proteomes" id="UP000237000">
    <property type="component" value="Unassembled WGS sequence"/>
</dbReference>
<dbReference type="EMBL" id="JXTC01000009">
    <property type="protein sequence ID" value="POO01185.1"/>
    <property type="molecule type" value="Genomic_DNA"/>
</dbReference>
<dbReference type="AlphaFoldDB" id="A0A2P5FTR5"/>
<organism evidence="2 3">
    <name type="scientific">Trema orientale</name>
    <name type="common">Charcoal tree</name>
    <name type="synonym">Celtis orientalis</name>
    <dbReference type="NCBI Taxonomy" id="63057"/>
    <lineage>
        <taxon>Eukaryota</taxon>
        <taxon>Viridiplantae</taxon>
        <taxon>Streptophyta</taxon>
        <taxon>Embryophyta</taxon>
        <taxon>Tracheophyta</taxon>
        <taxon>Spermatophyta</taxon>
        <taxon>Magnoliopsida</taxon>
        <taxon>eudicotyledons</taxon>
        <taxon>Gunneridae</taxon>
        <taxon>Pentapetalae</taxon>
        <taxon>rosids</taxon>
        <taxon>fabids</taxon>
        <taxon>Rosales</taxon>
        <taxon>Cannabaceae</taxon>
        <taxon>Trema</taxon>
    </lineage>
</organism>
<gene>
    <name evidence="2" type="ORF">TorRG33x02_029390</name>
</gene>
<evidence type="ECO:0000313" key="2">
    <source>
        <dbReference type="EMBL" id="POO01185.1"/>
    </source>
</evidence>
<keyword evidence="1" id="KW-0472">Membrane</keyword>
<comment type="caution">
    <text evidence="2">The sequence shown here is derived from an EMBL/GenBank/DDBJ whole genome shotgun (WGS) entry which is preliminary data.</text>
</comment>
<keyword evidence="1" id="KW-0812">Transmembrane</keyword>
<accession>A0A2P5FTR5</accession>
<sequence length="68" mass="7879">MLVGLERRARIRCNTRYIFGLIGDLGFDDQPRHHLKPIFALRWAVFVGVGVVFGYGRQILLSLTSWYL</sequence>
<reference evidence="3" key="1">
    <citation type="submission" date="2016-06" db="EMBL/GenBank/DDBJ databases">
        <title>Parallel loss of symbiosis genes in relatives of nitrogen-fixing non-legume Parasponia.</title>
        <authorList>
            <person name="Van Velzen R."/>
            <person name="Holmer R."/>
            <person name="Bu F."/>
            <person name="Rutten L."/>
            <person name="Van Zeijl A."/>
            <person name="Liu W."/>
            <person name="Santuari L."/>
            <person name="Cao Q."/>
            <person name="Sharma T."/>
            <person name="Shen D."/>
            <person name="Roswanjaya Y."/>
            <person name="Wardhani T."/>
            <person name="Kalhor M.S."/>
            <person name="Jansen J."/>
            <person name="Van den Hoogen J."/>
            <person name="Gungor B."/>
            <person name="Hartog M."/>
            <person name="Hontelez J."/>
            <person name="Verver J."/>
            <person name="Yang W.-C."/>
            <person name="Schijlen E."/>
            <person name="Repin R."/>
            <person name="Schilthuizen M."/>
            <person name="Schranz E."/>
            <person name="Heidstra R."/>
            <person name="Miyata K."/>
            <person name="Fedorova E."/>
            <person name="Kohlen W."/>
            <person name="Bisseling T."/>
            <person name="Smit S."/>
            <person name="Geurts R."/>
        </authorList>
    </citation>
    <scope>NUCLEOTIDE SEQUENCE [LARGE SCALE GENOMIC DNA]</scope>
    <source>
        <strain evidence="3">cv. RG33-2</strain>
    </source>
</reference>
<name>A0A2P5FTR5_TREOI</name>
<evidence type="ECO:0000256" key="1">
    <source>
        <dbReference type="SAM" id="Phobius"/>
    </source>
</evidence>
<keyword evidence="1" id="KW-1133">Transmembrane helix</keyword>
<proteinExistence type="predicted"/>